<dbReference type="PANTHER" id="PTHR22911:SF137">
    <property type="entry name" value="SOLUTE CARRIER FAMILY 35 MEMBER G2-RELATED"/>
    <property type="match status" value="1"/>
</dbReference>
<dbReference type="EMBL" id="SDKM01000070">
    <property type="protein sequence ID" value="RYP81356.1"/>
    <property type="molecule type" value="Genomic_DNA"/>
</dbReference>
<gene>
    <name evidence="4" type="ORF">EKO23_23745</name>
</gene>
<feature type="transmembrane region" description="Helical" evidence="2">
    <location>
        <begin position="114"/>
        <end position="131"/>
    </location>
</feature>
<keyword evidence="2" id="KW-0812">Transmembrane</keyword>
<sequence>MTVLLALAGAVFYGLSDFVGGLASRRTSAWSVAFLAALGGAVFVLVAGVVRGGDPTGTDFAWGLLAGVGNGFGTAFLYRGLAGGRMGVVAPISAVGAALVPVAVGLVTGERPSALVWVGILAAVPGIWFVSQEPEMDVPGARGGVLDGVLAGLGFGVLFAALGQIPESAGLYPLALNQAVGAVAIVLVALALRVSWVPREAPALWGLLCGALGACATVAFLLATQAGALTVAAVLASLYPAVTILLAAVVLKEPVHRAQAVGLVLCGVAVTLVAAG</sequence>
<evidence type="ECO:0000256" key="1">
    <source>
        <dbReference type="ARBA" id="ARBA00007362"/>
    </source>
</evidence>
<dbReference type="Gene3D" id="1.10.3730.20">
    <property type="match status" value="1"/>
</dbReference>
<reference evidence="4 5" key="1">
    <citation type="submission" date="2019-01" db="EMBL/GenBank/DDBJ databases">
        <title>Nocardioides guangzhouensis sp. nov., an actinobacterium isolated from soil.</title>
        <authorList>
            <person name="Fu Y."/>
            <person name="Cai Y."/>
            <person name="Lin Z."/>
            <person name="Chen P."/>
        </authorList>
    </citation>
    <scope>NUCLEOTIDE SEQUENCE [LARGE SCALE GENOMIC DNA]</scope>
    <source>
        <strain evidence="4 5">130</strain>
    </source>
</reference>
<dbReference type="OrthoDB" id="68076at2"/>
<dbReference type="GO" id="GO:0016020">
    <property type="term" value="C:membrane"/>
    <property type="evidence" value="ECO:0007669"/>
    <property type="project" value="InterPro"/>
</dbReference>
<evidence type="ECO:0000313" key="5">
    <source>
        <dbReference type="Proteomes" id="UP000295198"/>
    </source>
</evidence>
<feature type="domain" description="EamA" evidence="3">
    <location>
        <begin position="144"/>
        <end position="273"/>
    </location>
</feature>
<evidence type="ECO:0000259" key="3">
    <source>
        <dbReference type="Pfam" id="PF00892"/>
    </source>
</evidence>
<feature type="transmembrane region" description="Helical" evidence="2">
    <location>
        <begin position="229"/>
        <end position="251"/>
    </location>
</feature>
<keyword evidence="2" id="KW-1133">Transmembrane helix</keyword>
<accession>A0A4Q4Z348</accession>
<feature type="transmembrane region" description="Helical" evidence="2">
    <location>
        <begin position="257"/>
        <end position="275"/>
    </location>
</feature>
<evidence type="ECO:0000256" key="2">
    <source>
        <dbReference type="SAM" id="Phobius"/>
    </source>
</evidence>
<comment type="caution">
    <text evidence="4">The sequence shown here is derived from an EMBL/GenBank/DDBJ whole genome shotgun (WGS) entry which is preliminary data.</text>
</comment>
<name>A0A4Q4Z348_9ACTN</name>
<dbReference type="Pfam" id="PF00892">
    <property type="entry name" value="EamA"/>
    <property type="match status" value="2"/>
</dbReference>
<dbReference type="InterPro" id="IPR037185">
    <property type="entry name" value="EmrE-like"/>
</dbReference>
<dbReference type="InterPro" id="IPR000620">
    <property type="entry name" value="EamA_dom"/>
</dbReference>
<keyword evidence="2" id="KW-0472">Membrane</keyword>
<comment type="similarity">
    <text evidence="1">Belongs to the EamA transporter family.</text>
</comment>
<feature type="domain" description="EamA" evidence="3">
    <location>
        <begin position="2"/>
        <end position="131"/>
    </location>
</feature>
<evidence type="ECO:0000313" key="4">
    <source>
        <dbReference type="EMBL" id="RYP81356.1"/>
    </source>
</evidence>
<proteinExistence type="inferred from homology"/>
<feature type="transmembrane region" description="Helical" evidence="2">
    <location>
        <begin position="62"/>
        <end position="82"/>
    </location>
</feature>
<feature type="transmembrane region" description="Helical" evidence="2">
    <location>
        <begin position="32"/>
        <end position="50"/>
    </location>
</feature>
<feature type="transmembrane region" description="Helical" evidence="2">
    <location>
        <begin position="88"/>
        <end position="107"/>
    </location>
</feature>
<organism evidence="4 5">
    <name type="scientific">Nocardioides guangzhouensis</name>
    <dbReference type="NCBI Taxonomy" id="2497878"/>
    <lineage>
        <taxon>Bacteria</taxon>
        <taxon>Bacillati</taxon>
        <taxon>Actinomycetota</taxon>
        <taxon>Actinomycetes</taxon>
        <taxon>Propionibacteriales</taxon>
        <taxon>Nocardioidaceae</taxon>
        <taxon>Nocardioides</taxon>
    </lineage>
</organism>
<protein>
    <submittedName>
        <fullName evidence="4">DMT family transporter</fullName>
    </submittedName>
</protein>
<dbReference type="AlphaFoldDB" id="A0A4Q4Z348"/>
<dbReference type="SUPFAM" id="SSF103481">
    <property type="entry name" value="Multidrug resistance efflux transporter EmrE"/>
    <property type="match status" value="2"/>
</dbReference>
<dbReference type="Proteomes" id="UP000295198">
    <property type="component" value="Unassembled WGS sequence"/>
</dbReference>
<feature type="transmembrane region" description="Helical" evidence="2">
    <location>
        <begin position="143"/>
        <end position="162"/>
    </location>
</feature>
<feature type="transmembrane region" description="Helical" evidence="2">
    <location>
        <begin position="174"/>
        <end position="196"/>
    </location>
</feature>
<feature type="transmembrane region" description="Helical" evidence="2">
    <location>
        <begin position="202"/>
        <end position="222"/>
    </location>
</feature>
<dbReference type="PANTHER" id="PTHR22911">
    <property type="entry name" value="ACYL-MALONYL CONDENSING ENZYME-RELATED"/>
    <property type="match status" value="1"/>
</dbReference>
<dbReference type="RefSeq" id="WP_134720967.1">
    <property type="nucleotide sequence ID" value="NZ_SDKM01000070.1"/>
</dbReference>
<keyword evidence="5" id="KW-1185">Reference proteome</keyword>